<accession>A0A2S0WZ81</accession>
<evidence type="ECO:0000313" key="3">
    <source>
        <dbReference type="Proteomes" id="UP000244729"/>
    </source>
</evidence>
<protein>
    <submittedName>
        <fullName evidence="2">Uncharacterized protein</fullName>
    </submittedName>
</protein>
<dbReference type="RefSeq" id="WP_108596300.1">
    <property type="nucleotide sequence ID" value="NZ_CP028913.1"/>
</dbReference>
<sequence length="104" mass="11696">MRDSMPKITLWWGIALALAGGVLATFVQPGLYSSAWLNTEPGQTVLYFWLLALDLLNTLVIPLGTALIAASLVMFYLRGRSQPVDAERPKRWVLPEPLERRTDR</sequence>
<dbReference type="EMBL" id="CP028913">
    <property type="protein sequence ID" value="AWB96504.1"/>
    <property type="molecule type" value="Genomic_DNA"/>
</dbReference>
<dbReference type="AlphaFoldDB" id="A0A2S0WZ81"/>
<keyword evidence="1" id="KW-0472">Membrane</keyword>
<gene>
    <name evidence="2" type="ORF">DCE93_13320</name>
</gene>
<keyword evidence="1" id="KW-1133">Transmembrane helix</keyword>
<keyword evidence="1" id="KW-0812">Transmembrane</keyword>
<proteinExistence type="predicted"/>
<evidence type="ECO:0000313" key="2">
    <source>
        <dbReference type="EMBL" id="AWB96504.1"/>
    </source>
</evidence>
<dbReference type="KEGG" id="agm:DCE93_13320"/>
<organism evidence="2 3">
    <name type="scientific">Agromyces badenianii</name>
    <dbReference type="NCBI Taxonomy" id="2080742"/>
    <lineage>
        <taxon>Bacteria</taxon>
        <taxon>Bacillati</taxon>
        <taxon>Actinomycetota</taxon>
        <taxon>Actinomycetes</taxon>
        <taxon>Micrococcales</taxon>
        <taxon>Microbacteriaceae</taxon>
        <taxon>Agromyces</taxon>
    </lineage>
</organism>
<reference evidence="2 3" key="1">
    <citation type="submission" date="2018-04" db="EMBL/GenBank/DDBJ databases">
        <authorList>
            <person name="Li J."/>
        </authorList>
    </citation>
    <scope>NUCLEOTIDE SEQUENCE [LARGE SCALE GENOMIC DNA]</scope>
    <source>
        <strain evidence="3">30A</strain>
    </source>
</reference>
<evidence type="ECO:0000256" key="1">
    <source>
        <dbReference type="SAM" id="Phobius"/>
    </source>
</evidence>
<dbReference type="Proteomes" id="UP000244729">
    <property type="component" value="Chromosome"/>
</dbReference>
<keyword evidence="3" id="KW-1185">Reference proteome</keyword>
<dbReference type="OrthoDB" id="5007569at2"/>
<feature type="transmembrane region" description="Helical" evidence="1">
    <location>
        <begin position="48"/>
        <end position="77"/>
    </location>
</feature>
<name>A0A2S0WZ81_9MICO</name>